<gene>
    <name evidence="5" type="ORF">NSCI0253_LOCUS38616</name>
</gene>
<evidence type="ECO:0000256" key="3">
    <source>
        <dbReference type="PROSITE-ProRule" id="PRU00023"/>
    </source>
</evidence>
<dbReference type="Gene3D" id="1.25.40.20">
    <property type="entry name" value="Ankyrin repeat-containing domain"/>
    <property type="match status" value="1"/>
</dbReference>
<sequence>MAIGNPQSARSVARGCGAPRATTRRLSSLQSVGTAPGCSRPRASLEKGATESRKPPVSSRPRRGLPVASSSLRALAQAQGEFSRRPSATPRDGTLGKPSPRELLGKPSPRELLGRPSPRELLGRPTPRDGTMGRPSTPTPRERDRTSTPTPREGVMGRPTTPTSIEASAMGTRTTPRDGRDCSWSPGGELGKNQKKGRDTNSAPSSPWMHRYRKPLREAQASSVLARAAAQKNPGRVHLGGILPLSQLDENNRQFPSNDLKLLTARSRLSACLVEAARSGDVDTVRSCLLQGAAADTCDDHGWAALHYSAAAGHLEVCRVLVEFGCDVNALLPDRSTPLMLAAEEAQMPIAQLLLDRSALIACKDDIGFTALDRCDARVWEEFASFVWESPRG</sequence>
<proteinExistence type="predicted"/>
<feature type="region of interest" description="Disordered" evidence="4">
    <location>
        <begin position="1"/>
        <end position="211"/>
    </location>
</feature>
<dbReference type="Pfam" id="PF12796">
    <property type="entry name" value="Ank_2"/>
    <property type="match status" value="1"/>
</dbReference>
<feature type="compositionally biased region" description="Basic and acidic residues" evidence="4">
    <location>
        <begin position="99"/>
        <end position="122"/>
    </location>
</feature>
<dbReference type="SMART" id="SM00248">
    <property type="entry name" value="ANK"/>
    <property type="match status" value="3"/>
</dbReference>
<evidence type="ECO:0000256" key="4">
    <source>
        <dbReference type="SAM" id="MobiDB-lite"/>
    </source>
</evidence>
<keyword evidence="2 3" id="KW-0040">ANK repeat</keyword>
<name>A0A7S1AT18_NOCSC</name>
<dbReference type="EMBL" id="HBFQ01054305">
    <property type="protein sequence ID" value="CAD8864261.1"/>
    <property type="molecule type" value="Transcribed_RNA"/>
</dbReference>
<feature type="compositionally biased region" description="Basic and acidic residues" evidence="4">
    <location>
        <begin position="43"/>
        <end position="54"/>
    </location>
</feature>
<feature type="compositionally biased region" description="Polar residues" evidence="4">
    <location>
        <begin position="1"/>
        <end position="10"/>
    </location>
</feature>
<reference evidence="5" key="1">
    <citation type="submission" date="2021-01" db="EMBL/GenBank/DDBJ databases">
        <authorList>
            <person name="Corre E."/>
            <person name="Pelletier E."/>
            <person name="Niang G."/>
            <person name="Scheremetjew M."/>
            <person name="Finn R."/>
            <person name="Kale V."/>
            <person name="Holt S."/>
            <person name="Cochrane G."/>
            <person name="Meng A."/>
            <person name="Brown T."/>
            <person name="Cohen L."/>
        </authorList>
    </citation>
    <scope>NUCLEOTIDE SEQUENCE</scope>
</reference>
<dbReference type="PANTHER" id="PTHR24171">
    <property type="entry name" value="ANKYRIN REPEAT DOMAIN-CONTAINING PROTEIN 39-RELATED"/>
    <property type="match status" value="1"/>
</dbReference>
<dbReference type="PROSITE" id="PS50297">
    <property type="entry name" value="ANK_REP_REGION"/>
    <property type="match status" value="1"/>
</dbReference>
<feature type="compositionally biased region" description="Polar residues" evidence="4">
    <location>
        <begin position="160"/>
        <end position="174"/>
    </location>
</feature>
<feature type="compositionally biased region" description="Polar residues" evidence="4">
    <location>
        <begin position="24"/>
        <end position="33"/>
    </location>
</feature>
<protein>
    <submittedName>
        <fullName evidence="5">Uncharacterized protein</fullName>
    </submittedName>
</protein>
<dbReference type="AlphaFoldDB" id="A0A7S1AT18"/>
<feature type="repeat" description="ANK" evidence="3">
    <location>
        <begin position="334"/>
        <end position="366"/>
    </location>
</feature>
<dbReference type="InterPro" id="IPR002110">
    <property type="entry name" value="Ankyrin_rpt"/>
</dbReference>
<dbReference type="InterPro" id="IPR036770">
    <property type="entry name" value="Ankyrin_rpt-contain_sf"/>
</dbReference>
<organism evidence="5">
    <name type="scientific">Noctiluca scintillans</name>
    <name type="common">Sea sparkle</name>
    <name type="synonym">Red tide dinoflagellate</name>
    <dbReference type="NCBI Taxonomy" id="2966"/>
    <lineage>
        <taxon>Eukaryota</taxon>
        <taxon>Sar</taxon>
        <taxon>Alveolata</taxon>
        <taxon>Dinophyceae</taxon>
        <taxon>Noctilucales</taxon>
        <taxon>Noctilucaceae</taxon>
        <taxon>Noctiluca</taxon>
    </lineage>
</organism>
<keyword evidence="1" id="KW-0677">Repeat</keyword>
<dbReference type="PROSITE" id="PS50088">
    <property type="entry name" value="ANK_REPEAT"/>
    <property type="match status" value="2"/>
</dbReference>
<dbReference type="PANTHER" id="PTHR24171:SF9">
    <property type="entry name" value="ANKYRIN REPEAT DOMAIN-CONTAINING PROTEIN 39"/>
    <property type="match status" value="1"/>
</dbReference>
<dbReference type="SUPFAM" id="SSF48403">
    <property type="entry name" value="Ankyrin repeat"/>
    <property type="match status" value="1"/>
</dbReference>
<feature type="repeat" description="ANK" evidence="3">
    <location>
        <begin position="301"/>
        <end position="333"/>
    </location>
</feature>
<feature type="compositionally biased region" description="Low complexity" evidence="4">
    <location>
        <begin position="68"/>
        <end position="79"/>
    </location>
</feature>
<evidence type="ECO:0000256" key="2">
    <source>
        <dbReference type="ARBA" id="ARBA00023043"/>
    </source>
</evidence>
<accession>A0A7S1AT18</accession>
<evidence type="ECO:0000256" key="1">
    <source>
        <dbReference type="ARBA" id="ARBA00022737"/>
    </source>
</evidence>
<evidence type="ECO:0000313" key="5">
    <source>
        <dbReference type="EMBL" id="CAD8864261.1"/>
    </source>
</evidence>